<keyword evidence="1" id="KW-0645">Protease</keyword>
<dbReference type="RefSeq" id="XP_009048232.1">
    <property type="nucleotide sequence ID" value="XM_009049984.1"/>
</dbReference>
<dbReference type="InterPro" id="IPR050127">
    <property type="entry name" value="Serine_Proteases_S1"/>
</dbReference>
<accession>V4AUT4</accession>
<dbReference type="GeneID" id="20242194"/>
<name>V4AUT4_LOTGI</name>
<keyword evidence="3" id="KW-0720">Serine protease</keyword>
<keyword evidence="6" id="KW-1185">Reference proteome</keyword>
<evidence type="ECO:0000256" key="1">
    <source>
        <dbReference type="ARBA" id="ARBA00022670"/>
    </source>
</evidence>
<dbReference type="KEGG" id="lgi:LOTGIDRAFT_172806"/>
<evidence type="ECO:0000259" key="4">
    <source>
        <dbReference type="PROSITE" id="PS50240"/>
    </source>
</evidence>
<gene>
    <name evidence="5" type="ORF">LOTGIDRAFT_172806</name>
</gene>
<dbReference type="Proteomes" id="UP000030746">
    <property type="component" value="Unassembled WGS sequence"/>
</dbReference>
<evidence type="ECO:0000313" key="6">
    <source>
        <dbReference type="Proteomes" id="UP000030746"/>
    </source>
</evidence>
<evidence type="ECO:0000313" key="5">
    <source>
        <dbReference type="EMBL" id="ESP01073.1"/>
    </source>
</evidence>
<dbReference type="STRING" id="225164.V4AUT4"/>
<dbReference type="PANTHER" id="PTHR24264">
    <property type="entry name" value="TRYPSIN-RELATED"/>
    <property type="match status" value="1"/>
</dbReference>
<evidence type="ECO:0000256" key="2">
    <source>
        <dbReference type="ARBA" id="ARBA00022801"/>
    </source>
</evidence>
<evidence type="ECO:0000256" key="3">
    <source>
        <dbReference type="ARBA" id="ARBA00022825"/>
    </source>
</evidence>
<dbReference type="GO" id="GO:0004252">
    <property type="term" value="F:serine-type endopeptidase activity"/>
    <property type="evidence" value="ECO:0007669"/>
    <property type="project" value="InterPro"/>
</dbReference>
<dbReference type="InterPro" id="IPR043504">
    <property type="entry name" value="Peptidase_S1_PA_chymotrypsin"/>
</dbReference>
<dbReference type="EMBL" id="KB200559">
    <property type="protein sequence ID" value="ESP01073.1"/>
    <property type="molecule type" value="Genomic_DNA"/>
</dbReference>
<keyword evidence="2" id="KW-0378">Hydrolase</keyword>
<dbReference type="GO" id="GO:0005615">
    <property type="term" value="C:extracellular space"/>
    <property type="evidence" value="ECO:0007669"/>
    <property type="project" value="TreeGrafter"/>
</dbReference>
<dbReference type="SMART" id="SM00020">
    <property type="entry name" value="Tryp_SPc"/>
    <property type="match status" value="1"/>
</dbReference>
<proteinExistence type="predicted"/>
<dbReference type="PROSITE" id="PS50240">
    <property type="entry name" value="TRYPSIN_DOM"/>
    <property type="match status" value="1"/>
</dbReference>
<dbReference type="Gene3D" id="2.40.10.10">
    <property type="entry name" value="Trypsin-like serine proteases"/>
    <property type="match status" value="2"/>
</dbReference>
<dbReference type="SUPFAM" id="SSF50494">
    <property type="entry name" value="Trypsin-like serine proteases"/>
    <property type="match status" value="1"/>
</dbReference>
<dbReference type="HOGENOM" id="CLU_006842_13_1_1"/>
<organism evidence="5 6">
    <name type="scientific">Lottia gigantea</name>
    <name type="common">Giant owl limpet</name>
    <dbReference type="NCBI Taxonomy" id="225164"/>
    <lineage>
        <taxon>Eukaryota</taxon>
        <taxon>Metazoa</taxon>
        <taxon>Spiralia</taxon>
        <taxon>Lophotrochozoa</taxon>
        <taxon>Mollusca</taxon>
        <taxon>Gastropoda</taxon>
        <taxon>Patellogastropoda</taxon>
        <taxon>Lottioidea</taxon>
        <taxon>Lottiidae</taxon>
        <taxon>Lottia</taxon>
    </lineage>
</organism>
<dbReference type="GO" id="GO:0006508">
    <property type="term" value="P:proteolysis"/>
    <property type="evidence" value="ECO:0007669"/>
    <property type="project" value="UniProtKB-KW"/>
</dbReference>
<dbReference type="Pfam" id="PF00089">
    <property type="entry name" value="Trypsin"/>
    <property type="match status" value="2"/>
</dbReference>
<dbReference type="InterPro" id="IPR001254">
    <property type="entry name" value="Trypsin_dom"/>
</dbReference>
<dbReference type="CTD" id="20242194"/>
<dbReference type="OMA" id="MHPEYND"/>
<reference evidence="5 6" key="1">
    <citation type="journal article" date="2013" name="Nature">
        <title>Insights into bilaterian evolution from three spiralian genomes.</title>
        <authorList>
            <person name="Simakov O."/>
            <person name="Marletaz F."/>
            <person name="Cho S.J."/>
            <person name="Edsinger-Gonzales E."/>
            <person name="Havlak P."/>
            <person name="Hellsten U."/>
            <person name="Kuo D.H."/>
            <person name="Larsson T."/>
            <person name="Lv J."/>
            <person name="Arendt D."/>
            <person name="Savage R."/>
            <person name="Osoegawa K."/>
            <person name="de Jong P."/>
            <person name="Grimwood J."/>
            <person name="Chapman J.A."/>
            <person name="Shapiro H."/>
            <person name="Aerts A."/>
            <person name="Otillar R.P."/>
            <person name="Terry A.Y."/>
            <person name="Boore J.L."/>
            <person name="Grigoriev I.V."/>
            <person name="Lindberg D.R."/>
            <person name="Seaver E.C."/>
            <person name="Weisblat D.A."/>
            <person name="Putnam N.H."/>
            <person name="Rokhsar D.S."/>
        </authorList>
    </citation>
    <scope>NUCLEOTIDE SEQUENCE [LARGE SCALE GENOMIC DNA]</scope>
</reference>
<dbReference type="InterPro" id="IPR009003">
    <property type="entry name" value="Peptidase_S1_PA"/>
</dbReference>
<dbReference type="AlphaFoldDB" id="V4AUT4"/>
<sequence>MMLLASCFPHPSEYQVVLGQHQRLHDDGTEQYFNVTRIHVHPSYNGNTNLDGFANDVAVLELSGDVDLSHPQVSPIQLATLNTDFTGLSCEISGWGKLLGKYSLADENGPIGVEGDTGGPMVCDGKLAGIYSWVVSPCRTTFPSVFTRVSEYTEWINSQ</sequence>
<feature type="domain" description="Peptidase S1" evidence="4">
    <location>
        <begin position="1"/>
        <end position="159"/>
    </location>
</feature>
<protein>
    <recommendedName>
        <fullName evidence="4">Peptidase S1 domain-containing protein</fullName>
    </recommendedName>
</protein>
<dbReference type="PANTHER" id="PTHR24264:SF54">
    <property type="entry name" value="PEPTIDASE S1 DOMAIN-CONTAINING PROTEIN"/>
    <property type="match status" value="1"/>
</dbReference>
<dbReference type="OrthoDB" id="6274970at2759"/>